<dbReference type="GO" id="GO:0005634">
    <property type="term" value="C:nucleus"/>
    <property type="evidence" value="ECO:0007669"/>
    <property type="project" value="UniProtKB-SubCell"/>
</dbReference>
<organism evidence="10 11">
    <name type="scientific">Armillaria novae-zelandiae</name>
    <dbReference type="NCBI Taxonomy" id="153914"/>
    <lineage>
        <taxon>Eukaryota</taxon>
        <taxon>Fungi</taxon>
        <taxon>Dikarya</taxon>
        <taxon>Basidiomycota</taxon>
        <taxon>Agaricomycotina</taxon>
        <taxon>Agaricomycetes</taxon>
        <taxon>Agaricomycetidae</taxon>
        <taxon>Agaricales</taxon>
        <taxon>Marasmiineae</taxon>
        <taxon>Physalacriaceae</taxon>
        <taxon>Armillaria</taxon>
    </lineage>
</organism>
<proteinExistence type="inferred from homology"/>
<name>A0AA39PMJ0_9AGAR</name>
<evidence type="ECO:0000313" key="10">
    <source>
        <dbReference type="EMBL" id="KAK0487075.1"/>
    </source>
</evidence>
<feature type="region of interest" description="Disordered" evidence="8">
    <location>
        <begin position="762"/>
        <end position="784"/>
    </location>
</feature>
<dbReference type="InterPro" id="IPR024943">
    <property type="entry name" value="Enhancer_polycomb"/>
</dbReference>
<evidence type="ECO:0000313" key="11">
    <source>
        <dbReference type="Proteomes" id="UP001175227"/>
    </source>
</evidence>
<feature type="compositionally biased region" description="Polar residues" evidence="8">
    <location>
        <begin position="160"/>
        <end position="176"/>
    </location>
</feature>
<dbReference type="Pfam" id="PF10513">
    <property type="entry name" value="EPL1"/>
    <property type="match status" value="1"/>
</dbReference>
<feature type="domain" description="Enhancer of polycomb-like N-terminal" evidence="9">
    <location>
        <begin position="14"/>
        <end position="205"/>
    </location>
</feature>
<evidence type="ECO:0000256" key="4">
    <source>
        <dbReference type="ARBA" id="ARBA00023163"/>
    </source>
</evidence>
<comment type="similarity">
    <text evidence="2 7">Belongs to the enhancer of polycomb family.</text>
</comment>
<comment type="subcellular location">
    <subcellularLocation>
        <location evidence="1 7">Nucleus</location>
    </subcellularLocation>
</comment>
<evidence type="ECO:0000256" key="5">
    <source>
        <dbReference type="ARBA" id="ARBA00023242"/>
    </source>
</evidence>
<dbReference type="GO" id="GO:0035267">
    <property type="term" value="C:NuA4 histone acetyltransferase complex"/>
    <property type="evidence" value="ECO:0007669"/>
    <property type="project" value="InterPro"/>
</dbReference>
<feature type="region of interest" description="Disordered" evidence="8">
    <location>
        <begin position="522"/>
        <end position="562"/>
    </location>
</feature>
<accession>A0AA39PMJ0</accession>
<dbReference type="GO" id="GO:0006357">
    <property type="term" value="P:regulation of transcription by RNA polymerase II"/>
    <property type="evidence" value="ECO:0007669"/>
    <property type="project" value="InterPro"/>
</dbReference>
<keyword evidence="5 7" id="KW-0539">Nucleus</keyword>
<keyword evidence="4 7" id="KW-0804">Transcription</keyword>
<feature type="region of interest" description="Disordered" evidence="8">
    <location>
        <begin position="708"/>
        <end position="729"/>
    </location>
</feature>
<evidence type="ECO:0000259" key="9">
    <source>
        <dbReference type="Pfam" id="PF10513"/>
    </source>
</evidence>
<gene>
    <name evidence="10" type="ORF">IW261DRAFT_1445719</name>
</gene>
<dbReference type="InterPro" id="IPR019542">
    <property type="entry name" value="Enhancer_polycomb-like_N"/>
</dbReference>
<feature type="compositionally biased region" description="Pro residues" evidence="8">
    <location>
        <begin position="708"/>
        <end position="725"/>
    </location>
</feature>
<evidence type="ECO:0000256" key="3">
    <source>
        <dbReference type="ARBA" id="ARBA00023015"/>
    </source>
</evidence>
<dbReference type="PANTHER" id="PTHR14898">
    <property type="entry name" value="ENHANCER OF POLYCOMB"/>
    <property type="match status" value="1"/>
</dbReference>
<feature type="compositionally biased region" description="Polar residues" evidence="8">
    <location>
        <begin position="773"/>
        <end position="784"/>
    </location>
</feature>
<evidence type="ECO:0000256" key="7">
    <source>
        <dbReference type="RuleBase" id="RU361124"/>
    </source>
</evidence>
<comment type="function">
    <text evidence="6">Component of the NuA4 histone acetyltransferase complex which is involved in transcriptional activation of selected genes principally by acetylation of nucleosomal histone H4 and H2A. The NuA4 complex is also involved in DNA repair. Involved in gene silencing by neighboring heterochromatin, blockage of the silencing spreading along the chromosome, and required for cell cycle progression through G2/M.</text>
</comment>
<evidence type="ECO:0000256" key="6">
    <source>
        <dbReference type="ARBA" id="ARBA00025513"/>
    </source>
</evidence>
<reference evidence="10" key="1">
    <citation type="submission" date="2023-06" db="EMBL/GenBank/DDBJ databases">
        <authorList>
            <consortium name="Lawrence Berkeley National Laboratory"/>
            <person name="Ahrendt S."/>
            <person name="Sahu N."/>
            <person name="Indic B."/>
            <person name="Wong-Bajracharya J."/>
            <person name="Merenyi Z."/>
            <person name="Ke H.-M."/>
            <person name="Monk M."/>
            <person name="Kocsube S."/>
            <person name="Drula E."/>
            <person name="Lipzen A."/>
            <person name="Balint B."/>
            <person name="Henrissat B."/>
            <person name="Andreopoulos B."/>
            <person name="Martin F.M."/>
            <person name="Harder C.B."/>
            <person name="Rigling D."/>
            <person name="Ford K.L."/>
            <person name="Foster G.D."/>
            <person name="Pangilinan J."/>
            <person name="Papanicolaou A."/>
            <person name="Barry K."/>
            <person name="LaButti K."/>
            <person name="Viragh M."/>
            <person name="Koriabine M."/>
            <person name="Yan M."/>
            <person name="Riley R."/>
            <person name="Champramary S."/>
            <person name="Plett K.L."/>
            <person name="Tsai I.J."/>
            <person name="Slot J."/>
            <person name="Sipos G."/>
            <person name="Plett J."/>
            <person name="Nagy L.G."/>
            <person name="Grigoriev I.V."/>
        </authorList>
    </citation>
    <scope>NUCLEOTIDE SEQUENCE</scope>
    <source>
        <strain evidence="10">ICMP 16352</strain>
    </source>
</reference>
<evidence type="ECO:0000256" key="1">
    <source>
        <dbReference type="ARBA" id="ARBA00004123"/>
    </source>
</evidence>
<keyword evidence="11" id="KW-1185">Reference proteome</keyword>
<evidence type="ECO:0000256" key="8">
    <source>
        <dbReference type="SAM" id="MobiDB-lite"/>
    </source>
</evidence>
<feature type="compositionally biased region" description="Basic and acidic residues" evidence="8">
    <location>
        <begin position="537"/>
        <end position="548"/>
    </location>
</feature>
<feature type="region of interest" description="Disordered" evidence="8">
    <location>
        <begin position="152"/>
        <end position="193"/>
    </location>
</feature>
<feature type="region of interest" description="Disordered" evidence="8">
    <location>
        <begin position="68"/>
        <end position="100"/>
    </location>
</feature>
<keyword evidence="3 7" id="KW-0805">Transcription regulation</keyword>
<dbReference type="EMBL" id="JAUEPR010000003">
    <property type="protein sequence ID" value="KAK0487075.1"/>
    <property type="molecule type" value="Genomic_DNA"/>
</dbReference>
<sequence length="784" mass="87729">MRSLQPGSTPRTRNRITNKTRLKIYVGNIEVDPFSFDEDEEKNRLAQRVAGVDQDDANEHHLQQVLSEAALRTQTSPRSSRGTHEKSSYIPTPDSTGLVKDHDTLYPPKKFTTPASYISSSETVEEQLVAGLVHGCTYFMDERDVEWLERNNEEARGEGTSAQAALSVSARTSGRSTKGKGREADSSSPTSVKEEDFELVMGLFELITHEETEYLHHSLKDGMMFPEFSNYQDTFANPLEKSFFAAYAVPKNIPPPERLLPIAQLIYPHWRLRRMERGGLRVIPQLNGDETDTLNESFVCFRRRESKLTRKTRASQSNISEKLDVLTSHFADAYDLVKKVRQREDLKLRSLRQWHNVWFARVAIVNLKRKNPFLAGDKIDEELLIDKEPPPKKPDVRVGRISIKSETPFVAPQVRIEPAIRPRDRLAKLQAKIDHGMHKRKEKDQQWEDTVEVSFSSPHVSANSEYLQNSYVPPLVPYSSRLFKFIAPNAPAWPKPELGAPERKIVRLRRGRGGRMILDRRGAHPMTRDMQDEDEDTGRLKERWRFDSDDAPPFGQSSEERDRSLVDDYGLSYLQHAFHLLSEVDPNLFTDPSIVKYDPENGRKETIIPFKLGLSSIVRPPPMTPSISQRMNGSTTSTPPTNNSTVGISRISSNGSTLSGSVIPPNTSCSVSSAPYAKSVLQHAPAANGTNGRAAIYLGTTKVESTIHPPPPKVPIPNGASPPPEAGLSAQQMQKLKSLFSVPDGQRPHFVPVVYGGTAGISNMKLPAIRQRPQGSSDVKSNGG</sequence>
<comment type="caution">
    <text evidence="10">The sequence shown here is derived from an EMBL/GenBank/DDBJ whole genome shotgun (WGS) entry which is preliminary data.</text>
</comment>
<protein>
    <recommendedName>
        <fullName evidence="7">Enhancer of polycomb-like protein</fullName>
    </recommendedName>
</protein>
<dbReference type="AlphaFoldDB" id="A0AA39PMJ0"/>
<dbReference type="Proteomes" id="UP001175227">
    <property type="component" value="Unassembled WGS sequence"/>
</dbReference>
<evidence type="ECO:0000256" key="2">
    <source>
        <dbReference type="ARBA" id="ARBA00008035"/>
    </source>
</evidence>